<proteinExistence type="predicted"/>
<evidence type="ECO:0000313" key="8">
    <source>
        <dbReference type="Proteomes" id="UP000250369"/>
    </source>
</evidence>
<dbReference type="CDD" id="cd17536">
    <property type="entry name" value="REC_YesN-like"/>
    <property type="match status" value="1"/>
</dbReference>
<evidence type="ECO:0000259" key="5">
    <source>
        <dbReference type="PROSITE" id="PS01124"/>
    </source>
</evidence>
<feature type="domain" description="HTH araC/xylS-type" evidence="5">
    <location>
        <begin position="454"/>
        <end position="552"/>
    </location>
</feature>
<name>A0A329MLM5_9BACL</name>
<evidence type="ECO:0000256" key="2">
    <source>
        <dbReference type="ARBA" id="ARBA00023125"/>
    </source>
</evidence>
<dbReference type="Pfam" id="PF00072">
    <property type="entry name" value="Response_reg"/>
    <property type="match status" value="1"/>
</dbReference>
<evidence type="ECO:0000256" key="1">
    <source>
        <dbReference type="ARBA" id="ARBA00023015"/>
    </source>
</evidence>
<dbReference type="Gene3D" id="3.40.50.2300">
    <property type="match status" value="1"/>
</dbReference>
<evidence type="ECO:0000256" key="3">
    <source>
        <dbReference type="ARBA" id="ARBA00023163"/>
    </source>
</evidence>
<keyword evidence="4" id="KW-0597">Phosphoprotein</keyword>
<protein>
    <submittedName>
        <fullName evidence="7">DNA-binding response regulator</fullName>
    </submittedName>
</protein>
<dbReference type="PANTHER" id="PTHR43280:SF2">
    <property type="entry name" value="HTH-TYPE TRANSCRIPTIONAL REGULATOR EXSA"/>
    <property type="match status" value="1"/>
</dbReference>
<dbReference type="AlphaFoldDB" id="A0A329MLM5"/>
<reference evidence="7 8" key="1">
    <citation type="journal article" date="2009" name="Int. J. Syst. Evol. Microbiol.">
        <title>Paenibacillus contaminans sp. nov., isolated from a contaminated laboratory plate.</title>
        <authorList>
            <person name="Chou J.H."/>
            <person name="Lee J.H."/>
            <person name="Lin M.C."/>
            <person name="Chang P.S."/>
            <person name="Arun A.B."/>
            <person name="Young C.C."/>
            <person name="Chen W.M."/>
        </authorList>
    </citation>
    <scope>NUCLEOTIDE SEQUENCE [LARGE SCALE GENOMIC DNA]</scope>
    <source>
        <strain evidence="7 8">CKOBP-6</strain>
    </source>
</reference>
<dbReference type="SUPFAM" id="SSF52172">
    <property type="entry name" value="CheY-like"/>
    <property type="match status" value="1"/>
</dbReference>
<dbReference type="InterPro" id="IPR009057">
    <property type="entry name" value="Homeodomain-like_sf"/>
</dbReference>
<keyword evidence="2 7" id="KW-0238">DNA-binding</keyword>
<dbReference type="SUPFAM" id="SSF46689">
    <property type="entry name" value="Homeodomain-like"/>
    <property type="match status" value="2"/>
</dbReference>
<dbReference type="SMART" id="SM00448">
    <property type="entry name" value="REC"/>
    <property type="match status" value="1"/>
</dbReference>
<feature type="modified residue" description="4-aspartylphosphate" evidence="4">
    <location>
        <position position="57"/>
    </location>
</feature>
<dbReference type="PROSITE" id="PS50110">
    <property type="entry name" value="RESPONSE_REGULATORY"/>
    <property type="match status" value="1"/>
</dbReference>
<keyword evidence="1" id="KW-0805">Transcription regulation</keyword>
<evidence type="ECO:0000313" key="7">
    <source>
        <dbReference type="EMBL" id="RAV20831.1"/>
    </source>
</evidence>
<dbReference type="InterPro" id="IPR001789">
    <property type="entry name" value="Sig_transdc_resp-reg_receiver"/>
</dbReference>
<dbReference type="GO" id="GO:0043565">
    <property type="term" value="F:sequence-specific DNA binding"/>
    <property type="evidence" value="ECO:0007669"/>
    <property type="project" value="InterPro"/>
</dbReference>
<dbReference type="PANTHER" id="PTHR43280">
    <property type="entry name" value="ARAC-FAMILY TRANSCRIPTIONAL REGULATOR"/>
    <property type="match status" value="1"/>
</dbReference>
<evidence type="ECO:0000259" key="6">
    <source>
        <dbReference type="PROSITE" id="PS50110"/>
    </source>
</evidence>
<dbReference type="PRINTS" id="PR00032">
    <property type="entry name" value="HTHARAC"/>
</dbReference>
<comment type="caution">
    <text evidence="7">The sequence shown here is derived from an EMBL/GenBank/DDBJ whole genome shotgun (WGS) entry which is preliminary data.</text>
</comment>
<dbReference type="InterPro" id="IPR011006">
    <property type="entry name" value="CheY-like_superfamily"/>
</dbReference>
<dbReference type="InterPro" id="IPR020449">
    <property type="entry name" value="Tscrpt_reg_AraC-type_HTH"/>
</dbReference>
<dbReference type="InterPro" id="IPR018060">
    <property type="entry name" value="HTH_AraC"/>
</dbReference>
<dbReference type="PROSITE" id="PS00041">
    <property type="entry name" value="HTH_ARAC_FAMILY_1"/>
    <property type="match status" value="1"/>
</dbReference>
<dbReference type="Pfam" id="PF12833">
    <property type="entry name" value="HTH_18"/>
    <property type="match status" value="1"/>
</dbReference>
<dbReference type="InterPro" id="IPR018062">
    <property type="entry name" value="HTH_AraC-typ_CS"/>
</dbReference>
<keyword evidence="3" id="KW-0804">Transcription</keyword>
<dbReference type="GO" id="GO:0003700">
    <property type="term" value="F:DNA-binding transcription factor activity"/>
    <property type="evidence" value="ECO:0007669"/>
    <property type="project" value="InterPro"/>
</dbReference>
<dbReference type="GO" id="GO:0000160">
    <property type="term" value="P:phosphorelay signal transduction system"/>
    <property type="evidence" value="ECO:0007669"/>
    <property type="project" value="InterPro"/>
</dbReference>
<dbReference type="Gene3D" id="1.10.10.60">
    <property type="entry name" value="Homeodomain-like"/>
    <property type="match status" value="2"/>
</dbReference>
<keyword evidence="8" id="KW-1185">Reference proteome</keyword>
<sequence>MSMYRLLIVDDEPIIVNGLVDFFSQHEKWPLEVYGAYSAEEALELLLQMRLDIVITDIGMPEMDGLQLQKKITQQWPRCKLIFLTGYNDFQFVQEAIRYNGVDYVLKAEGDEAIVRAVEKAIEYSREELRKEQLMQQADKQLRLALPALQKELLRNIVHGDFIAVRRLSEQFAELTVPLDAEREVLMVLARIDSYKPSYSVYDRGLLAYAIQNVVSEFLQGSVHMASVDMEFSRVLWFIQPKASEESGSQHDPSDSENKWSNCASFVQGSLESIQQTCKELLEVPISFVMDNNPAPWTEASQLYETYNRMLSQGLGMGTELLLTCRSTAPEPQSAPFNAGKMKKRLELLKLQLENGQKEAFDSTYLELMNEGARYPDESGIRQEIYYSLVPMFLACINRDRIGDLGPQLDTSKLTHMESHSSWGAVTEYLHGISSAVFAKTQAGMQHEEHTVVKKIHRYIHDNLDGDVSLVRIGDVVGHNSKYLSRLYKKITGEDLSQYIANTKLSRAQTLLKETEMKIYEISAAVGFLSEPYFYRFFRNAAGITPQEYRDMHTRTNT</sequence>
<dbReference type="EMBL" id="QMFB01000006">
    <property type="protein sequence ID" value="RAV20831.1"/>
    <property type="molecule type" value="Genomic_DNA"/>
</dbReference>
<dbReference type="PROSITE" id="PS01124">
    <property type="entry name" value="HTH_ARAC_FAMILY_2"/>
    <property type="match status" value="1"/>
</dbReference>
<dbReference type="Proteomes" id="UP000250369">
    <property type="component" value="Unassembled WGS sequence"/>
</dbReference>
<dbReference type="SMART" id="SM00342">
    <property type="entry name" value="HTH_ARAC"/>
    <property type="match status" value="1"/>
</dbReference>
<accession>A0A329MLM5</accession>
<feature type="domain" description="Response regulatory" evidence="6">
    <location>
        <begin position="5"/>
        <end position="122"/>
    </location>
</feature>
<organism evidence="7 8">
    <name type="scientific">Paenibacillus contaminans</name>
    <dbReference type="NCBI Taxonomy" id="450362"/>
    <lineage>
        <taxon>Bacteria</taxon>
        <taxon>Bacillati</taxon>
        <taxon>Bacillota</taxon>
        <taxon>Bacilli</taxon>
        <taxon>Bacillales</taxon>
        <taxon>Paenibacillaceae</taxon>
        <taxon>Paenibacillus</taxon>
    </lineage>
</organism>
<gene>
    <name evidence="7" type="ORF">DQG23_12110</name>
</gene>
<evidence type="ECO:0000256" key="4">
    <source>
        <dbReference type="PROSITE-ProRule" id="PRU00169"/>
    </source>
</evidence>